<feature type="signal peptide" evidence="1">
    <location>
        <begin position="1"/>
        <end position="16"/>
    </location>
</feature>
<name>A0ABW4QX29_9BACT</name>
<gene>
    <name evidence="2" type="ORF">ACFSDX_16970</name>
</gene>
<evidence type="ECO:0000313" key="3">
    <source>
        <dbReference type="Proteomes" id="UP001597197"/>
    </source>
</evidence>
<feature type="chain" id="PRO_5047305524" evidence="1">
    <location>
        <begin position="17"/>
        <end position="280"/>
    </location>
</feature>
<sequence length="280" mass="30717">MKSLLVALLLPFSALAQIGAPPPIALATHDSTATNWTLSLLADQRTFYLGREYGDHAYSLLPSITYSHPSGFYGTLSGYYFHASEPPRYAFTDLELGYANDLTKHWAYSLSYDRIFFSPPLTATDKLIPNGLEAYTTYDLGPLQAGLDYNFFFGKSTAQTIALALRAKAHKTHWLGFDEVSLLPGAEVLWGSSLALARYGGTYSTTGITTVRGRRKTTQTTDSQPMRLLGYELTLPLAIERGPFTCTLTGHYVVPCRTLSDPATPLPPGAYLSAQVDFSF</sequence>
<organism evidence="2 3">
    <name type="scientific">Hymenobacter bucti</name>
    <dbReference type="NCBI Taxonomy" id="1844114"/>
    <lineage>
        <taxon>Bacteria</taxon>
        <taxon>Pseudomonadati</taxon>
        <taxon>Bacteroidota</taxon>
        <taxon>Cytophagia</taxon>
        <taxon>Cytophagales</taxon>
        <taxon>Hymenobacteraceae</taxon>
        <taxon>Hymenobacter</taxon>
    </lineage>
</organism>
<dbReference type="RefSeq" id="WP_382315667.1">
    <property type="nucleotide sequence ID" value="NZ_JBHUFD010000006.1"/>
</dbReference>
<keyword evidence="3" id="KW-1185">Reference proteome</keyword>
<dbReference type="Proteomes" id="UP001597197">
    <property type="component" value="Unassembled WGS sequence"/>
</dbReference>
<dbReference type="EMBL" id="JBHUFD010000006">
    <property type="protein sequence ID" value="MFD1874139.1"/>
    <property type="molecule type" value="Genomic_DNA"/>
</dbReference>
<evidence type="ECO:0000256" key="1">
    <source>
        <dbReference type="SAM" id="SignalP"/>
    </source>
</evidence>
<evidence type="ECO:0000313" key="2">
    <source>
        <dbReference type="EMBL" id="MFD1874139.1"/>
    </source>
</evidence>
<protein>
    <submittedName>
        <fullName evidence="2">Uncharacterized protein</fullName>
    </submittedName>
</protein>
<accession>A0ABW4QX29</accession>
<keyword evidence="1" id="KW-0732">Signal</keyword>
<reference evidence="3" key="1">
    <citation type="journal article" date="2019" name="Int. J. Syst. Evol. Microbiol.">
        <title>The Global Catalogue of Microorganisms (GCM) 10K type strain sequencing project: providing services to taxonomists for standard genome sequencing and annotation.</title>
        <authorList>
            <consortium name="The Broad Institute Genomics Platform"/>
            <consortium name="The Broad Institute Genome Sequencing Center for Infectious Disease"/>
            <person name="Wu L."/>
            <person name="Ma J."/>
        </authorList>
    </citation>
    <scope>NUCLEOTIDE SEQUENCE [LARGE SCALE GENOMIC DNA]</scope>
    <source>
        <strain evidence="3">CGMCC 1.15795</strain>
    </source>
</reference>
<comment type="caution">
    <text evidence="2">The sequence shown here is derived from an EMBL/GenBank/DDBJ whole genome shotgun (WGS) entry which is preliminary data.</text>
</comment>
<proteinExistence type="predicted"/>